<evidence type="ECO:0000313" key="4">
    <source>
        <dbReference type="Proteomes" id="UP000283805"/>
    </source>
</evidence>
<sequence>MRRAVRFVMAAVFLTALLGLCVHYGATYDEGWPHPTGDQLRDDYDAYVGERVLLFGEVRSVDAESSSITIHVTDSADEVAAELEIHDFEKPVEPGGVVQVYGVLEADRTMTPIQTIVVNGGTTAFYYKLGASVTGVLLAIGYFLVHWRPTVRGFGFEPRTDTTARQTVNADDPTESTEADCNG</sequence>
<reference evidence="3 4" key="1">
    <citation type="submission" date="2018-09" db="EMBL/GenBank/DDBJ databases">
        <title>Genomic Encyclopedia of Archaeal and Bacterial Type Strains, Phase II (KMG-II): from individual species to whole genera.</title>
        <authorList>
            <person name="Goeker M."/>
        </authorList>
    </citation>
    <scope>NUCLEOTIDE SEQUENCE [LARGE SCALE GENOMIC DNA]</scope>
    <source>
        <strain evidence="3 4">DSM 13151</strain>
    </source>
</reference>
<dbReference type="RefSeq" id="WP_120243560.1">
    <property type="nucleotide sequence ID" value="NZ_RAPO01000001.1"/>
</dbReference>
<evidence type="ECO:0000313" key="3">
    <source>
        <dbReference type="EMBL" id="RKD98099.1"/>
    </source>
</evidence>
<keyword evidence="2" id="KW-0472">Membrane</keyword>
<dbReference type="AlphaFoldDB" id="A0A3R7DCK9"/>
<feature type="transmembrane region" description="Helical" evidence="2">
    <location>
        <begin position="125"/>
        <end position="145"/>
    </location>
</feature>
<name>A0A3R7DCK9_9EURY</name>
<accession>A0A3R7DCK9</accession>
<proteinExistence type="predicted"/>
<feature type="compositionally biased region" description="Acidic residues" evidence="1">
    <location>
        <begin position="172"/>
        <end position="183"/>
    </location>
</feature>
<dbReference type="InterPro" id="IPR058927">
    <property type="entry name" value="OB_2TM"/>
</dbReference>
<keyword evidence="2" id="KW-0812">Transmembrane</keyword>
<keyword evidence="2" id="KW-1133">Transmembrane helix</keyword>
<dbReference type="EMBL" id="RAPO01000001">
    <property type="protein sequence ID" value="RKD98099.1"/>
    <property type="molecule type" value="Genomic_DNA"/>
</dbReference>
<dbReference type="Proteomes" id="UP000283805">
    <property type="component" value="Unassembled WGS sequence"/>
</dbReference>
<evidence type="ECO:0000256" key="1">
    <source>
        <dbReference type="SAM" id="MobiDB-lite"/>
    </source>
</evidence>
<protein>
    <submittedName>
        <fullName evidence="3">Uncharacterized protein</fullName>
    </submittedName>
</protein>
<dbReference type="Pfam" id="PF26045">
    <property type="entry name" value="OB_2TM_halo"/>
    <property type="match status" value="1"/>
</dbReference>
<comment type="caution">
    <text evidence="3">The sequence shown here is derived from an EMBL/GenBank/DDBJ whole genome shotgun (WGS) entry which is preliminary data.</text>
</comment>
<dbReference type="OrthoDB" id="268419at2157"/>
<gene>
    <name evidence="3" type="ORF">ATJ93_1103</name>
</gene>
<organism evidence="3 4">
    <name type="scientific">Halopiger aswanensis</name>
    <dbReference type="NCBI Taxonomy" id="148449"/>
    <lineage>
        <taxon>Archaea</taxon>
        <taxon>Methanobacteriati</taxon>
        <taxon>Methanobacteriota</taxon>
        <taxon>Stenosarchaea group</taxon>
        <taxon>Halobacteria</taxon>
        <taxon>Halobacteriales</taxon>
        <taxon>Natrialbaceae</taxon>
        <taxon>Halopiger</taxon>
    </lineage>
</organism>
<feature type="region of interest" description="Disordered" evidence="1">
    <location>
        <begin position="156"/>
        <end position="183"/>
    </location>
</feature>
<evidence type="ECO:0000256" key="2">
    <source>
        <dbReference type="SAM" id="Phobius"/>
    </source>
</evidence>
<keyword evidence="4" id="KW-1185">Reference proteome</keyword>